<accession>A0ABP9FSY5</accession>
<proteinExistence type="predicted"/>
<reference evidence="3" key="1">
    <citation type="journal article" date="2019" name="Int. J. Syst. Evol. Microbiol.">
        <title>The Global Catalogue of Microorganisms (GCM) 10K type strain sequencing project: providing services to taxonomists for standard genome sequencing and annotation.</title>
        <authorList>
            <consortium name="The Broad Institute Genomics Platform"/>
            <consortium name="The Broad Institute Genome Sequencing Center for Infectious Disease"/>
            <person name="Wu L."/>
            <person name="Ma J."/>
        </authorList>
    </citation>
    <scope>NUCLEOTIDE SEQUENCE [LARGE SCALE GENOMIC DNA]</scope>
    <source>
        <strain evidence="3">JCM 19129</strain>
    </source>
</reference>
<feature type="region of interest" description="Disordered" evidence="1">
    <location>
        <begin position="1"/>
        <end position="49"/>
    </location>
</feature>
<gene>
    <name evidence="2" type="ORF">GCM10025790_08960</name>
</gene>
<evidence type="ECO:0008006" key="4">
    <source>
        <dbReference type="Google" id="ProtNLM"/>
    </source>
</evidence>
<comment type="caution">
    <text evidence="2">The sequence shown here is derived from an EMBL/GenBank/DDBJ whole genome shotgun (WGS) entry which is preliminary data.</text>
</comment>
<protein>
    <recommendedName>
        <fullName evidence="4">Sugar ABC transporter ATPase</fullName>
    </recommendedName>
</protein>
<dbReference type="RefSeq" id="WP_345476878.1">
    <property type="nucleotide sequence ID" value="NZ_BAABLW010000005.1"/>
</dbReference>
<evidence type="ECO:0000313" key="2">
    <source>
        <dbReference type="EMBL" id="GAA4916052.1"/>
    </source>
</evidence>
<evidence type="ECO:0000256" key="1">
    <source>
        <dbReference type="SAM" id="MobiDB-lite"/>
    </source>
</evidence>
<dbReference type="EMBL" id="BAABLW010000005">
    <property type="protein sequence ID" value="GAA4916052.1"/>
    <property type="molecule type" value="Genomic_DNA"/>
</dbReference>
<organism evidence="2 3">
    <name type="scientific">Nesterenkonia rhizosphaerae</name>
    <dbReference type="NCBI Taxonomy" id="1348272"/>
    <lineage>
        <taxon>Bacteria</taxon>
        <taxon>Bacillati</taxon>
        <taxon>Actinomycetota</taxon>
        <taxon>Actinomycetes</taxon>
        <taxon>Micrococcales</taxon>
        <taxon>Micrococcaceae</taxon>
        <taxon>Nesterenkonia</taxon>
    </lineage>
</organism>
<name>A0ABP9FSY5_9MICC</name>
<sequence>MAKLPPEDQLEPTHTLGGDPTDEDIPAPELEDYDADAEQGLGDPLDIPTIAIPENEDIGVEAELEGEGD</sequence>
<evidence type="ECO:0000313" key="3">
    <source>
        <dbReference type="Proteomes" id="UP001500368"/>
    </source>
</evidence>
<keyword evidence="3" id="KW-1185">Reference proteome</keyword>
<dbReference type="Proteomes" id="UP001500368">
    <property type="component" value="Unassembled WGS sequence"/>
</dbReference>
<feature type="compositionally biased region" description="Acidic residues" evidence="1">
    <location>
        <begin position="20"/>
        <end position="37"/>
    </location>
</feature>